<dbReference type="KEGG" id="sew:SeSA_A2906"/>
<evidence type="ECO:0000313" key="1">
    <source>
        <dbReference type="EMBL" id="ACF90795.1"/>
    </source>
</evidence>
<gene>
    <name evidence="1" type="ordered locus">SeSA_A2906</name>
</gene>
<name>A0A0N1QWP3_SALSV</name>
<dbReference type="EMBL" id="CP001127">
    <property type="protein sequence ID" value="ACF90795.1"/>
    <property type="molecule type" value="Genomic_DNA"/>
</dbReference>
<protein>
    <submittedName>
        <fullName evidence="1">Uncharacterized protein</fullName>
    </submittedName>
</protein>
<dbReference type="AlphaFoldDB" id="A0A0N1QWP3"/>
<dbReference type="HOGENOM" id="CLU_2275478_0_0_6"/>
<evidence type="ECO:0000313" key="2">
    <source>
        <dbReference type="Proteomes" id="UP000001865"/>
    </source>
</evidence>
<organism evidence="1 2">
    <name type="scientific">Salmonella schwarzengrund (strain CVM19633)</name>
    <dbReference type="NCBI Taxonomy" id="439843"/>
    <lineage>
        <taxon>Bacteria</taxon>
        <taxon>Pseudomonadati</taxon>
        <taxon>Pseudomonadota</taxon>
        <taxon>Gammaproteobacteria</taxon>
        <taxon>Enterobacterales</taxon>
        <taxon>Enterobacteriaceae</taxon>
        <taxon>Salmonella</taxon>
    </lineage>
</organism>
<accession>A0A0N1QWP3</accession>
<proteinExistence type="predicted"/>
<dbReference type="RefSeq" id="WP_001026702.1">
    <property type="nucleotide sequence ID" value="NC_011094.1"/>
</dbReference>
<sequence length="102" mass="12265">MNISDFEQYEGYWEIIDDNLFDEIFYIDRIEKLEPTEKVMEAIELLSRLFTDDRMEMLEEVRQMNMLAQADIFDLWFDIIKSRDYVEGVAKAVIYYSIGMPV</sequence>
<dbReference type="Proteomes" id="UP000001865">
    <property type="component" value="Chromosome"/>
</dbReference>
<reference evidence="1 2" key="1">
    <citation type="journal article" date="2011" name="J. Bacteriol.">
        <title>Comparative genomics of 28 Salmonella enterica isolates: evidence for CRISPR-mediated adaptive sublineage evolution.</title>
        <authorList>
            <person name="Fricke W.F."/>
            <person name="Mammel M.K."/>
            <person name="McDermott P.F."/>
            <person name="Tartera C."/>
            <person name="White D.G."/>
            <person name="Leclerc J.E."/>
            <person name="Ravel J."/>
            <person name="Cebula T.A."/>
        </authorList>
    </citation>
    <scope>NUCLEOTIDE SEQUENCE [LARGE SCALE GENOMIC DNA]</scope>
    <source>
        <strain evidence="1 2">CVM19633</strain>
    </source>
</reference>